<feature type="signal peptide" evidence="1">
    <location>
        <begin position="1"/>
        <end position="24"/>
    </location>
</feature>
<evidence type="ECO:0000313" key="3">
    <source>
        <dbReference type="EMBL" id="UPU34199.1"/>
    </source>
</evidence>
<protein>
    <submittedName>
        <fullName evidence="2">Uncharacterized protein</fullName>
    </submittedName>
</protein>
<evidence type="ECO:0000313" key="4">
    <source>
        <dbReference type="Proteomes" id="UP000568888"/>
    </source>
</evidence>
<feature type="chain" id="PRO_5028009877" evidence="1">
    <location>
        <begin position="25"/>
        <end position="162"/>
    </location>
</feature>
<keyword evidence="5" id="KW-1185">Reference proteome</keyword>
<dbReference type="EMBL" id="BLXY01000003">
    <property type="protein sequence ID" value="GFO64175.1"/>
    <property type="molecule type" value="Genomic_DNA"/>
</dbReference>
<keyword evidence="1" id="KW-0732">Signal</keyword>
<accession>A0A6V8MVG3</accession>
<evidence type="ECO:0000256" key="1">
    <source>
        <dbReference type="SAM" id="SignalP"/>
    </source>
</evidence>
<evidence type="ECO:0000313" key="5">
    <source>
        <dbReference type="Proteomes" id="UP000831485"/>
    </source>
</evidence>
<dbReference type="Proteomes" id="UP000568888">
    <property type="component" value="Unassembled WGS sequence"/>
</dbReference>
<evidence type="ECO:0000313" key="2">
    <source>
        <dbReference type="EMBL" id="GFO64175.1"/>
    </source>
</evidence>
<sequence>MTKRLFAPVAALLLVLVASTVVLAQDLDTRYGKISIVAYDRNGNLIMDDGTKTNYKRIQYLLNDKLIHEEVDESVAKPVPELVRVFQQSQSDAVLVLTDTGETTGTGAIRFIDVTDAGAKLSNVFADCKGEPRYSRKGDVIRVFFKEAKPLKVATYSNGYIR</sequence>
<organism evidence="2 4">
    <name type="scientific">Geomonas paludis</name>
    <dbReference type="NCBI Taxonomy" id="2740185"/>
    <lineage>
        <taxon>Bacteria</taxon>
        <taxon>Pseudomonadati</taxon>
        <taxon>Thermodesulfobacteriota</taxon>
        <taxon>Desulfuromonadia</taxon>
        <taxon>Geobacterales</taxon>
        <taxon>Geobacteraceae</taxon>
        <taxon>Geomonas</taxon>
    </lineage>
</organism>
<dbReference type="AlphaFoldDB" id="A0A6V8MVG3"/>
<gene>
    <name evidence="2" type="ORF">GMPD_20940</name>
    <name evidence="3" type="ORF">M1B72_12135</name>
</gene>
<dbReference type="Proteomes" id="UP000831485">
    <property type="component" value="Chromosome"/>
</dbReference>
<reference evidence="3" key="3">
    <citation type="submission" date="2022-04" db="EMBL/GenBank/DDBJ databases">
        <authorList>
            <person name="Liu G."/>
        </authorList>
    </citation>
    <scope>NUCLEOTIDE SEQUENCE</scope>
    <source>
        <strain evidence="3">RG22</strain>
    </source>
</reference>
<dbReference type="RefSeq" id="WP_183347011.1">
    <property type="nucleotide sequence ID" value="NZ_BLXY01000003.1"/>
</dbReference>
<reference evidence="2" key="2">
    <citation type="journal article" date="2021" name="Int. J. Syst. Evol. Microbiol.">
        <title>Geomonas silvestris sp. nov., Geomonas paludis sp. nov. and Geomonas limicola sp. nov., isolated from terrestrial environments, and emended description of the genus Geomonas.</title>
        <authorList>
            <person name="Itoh H."/>
            <person name="Xu Z."/>
            <person name="Masuda Y."/>
            <person name="Ushijima N."/>
            <person name="Hayakawa C."/>
            <person name="Shiratori Y."/>
            <person name="Senoo K."/>
        </authorList>
    </citation>
    <scope>NUCLEOTIDE SEQUENCE</scope>
    <source>
        <strain evidence="2">Red736</strain>
    </source>
</reference>
<proteinExistence type="predicted"/>
<reference evidence="4" key="1">
    <citation type="submission" date="2020-06" db="EMBL/GenBank/DDBJ databases">
        <title>Draft genomic sequecing of Geomonas sp. Red736.</title>
        <authorList>
            <person name="Itoh H."/>
            <person name="Xu Z.X."/>
            <person name="Ushijima N."/>
            <person name="Masuda Y."/>
            <person name="Shiratori Y."/>
            <person name="Senoo K."/>
        </authorList>
    </citation>
    <scope>NUCLEOTIDE SEQUENCE [LARGE SCALE GENOMIC DNA]</scope>
    <source>
        <strain evidence="4">Red736</strain>
    </source>
</reference>
<name>A0A6V8MVG3_9BACT</name>
<dbReference type="EMBL" id="CP096574">
    <property type="protein sequence ID" value="UPU34199.1"/>
    <property type="molecule type" value="Genomic_DNA"/>
</dbReference>